<dbReference type="GO" id="GO:0004519">
    <property type="term" value="F:endonuclease activity"/>
    <property type="evidence" value="ECO:0007669"/>
    <property type="project" value="UniProtKB-KW"/>
</dbReference>
<dbReference type="EMBL" id="BARU01001942">
    <property type="protein sequence ID" value="GAH22418.1"/>
    <property type="molecule type" value="Genomic_DNA"/>
</dbReference>
<evidence type="ECO:0000256" key="2">
    <source>
        <dbReference type="ARBA" id="ARBA00010875"/>
    </source>
</evidence>
<gene>
    <name evidence="8" type="ORF">S03H2_04799</name>
</gene>
<evidence type="ECO:0000256" key="6">
    <source>
        <dbReference type="ARBA" id="ARBA00022801"/>
    </source>
</evidence>
<dbReference type="InterPro" id="IPR023091">
    <property type="entry name" value="MetalPrtase_cat_dom_sf_prd"/>
</dbReference>
<dbReference type="AlphaFoldDB" id="X1FNR8"/>
<comment type="cofactor">
    <cofactor evidence="1">
        <name>Zn(2+)</name>
        <dbReference type="ChEBI" id="CHEBI:29105"/>
    </cofactor>
</comment>
<keyword evidence="7" id="KW-0862">Zinc</keyword>
<accession>X1FNR8</accession>
<keyword evidence="4" id="KW-0479">Metal-binding</keyword>
<dbReference type="NCBIfam" id="TIGR00043">
    <property type="entry name" value="rRNA maturation RNase YbeY"/>
    <property type="match status" value="1"/>
</dbReference>
<dbReference type="GO" id="GO:0004222">
    <property type="term" value="F:metalloendopeptidase activity"/>
    <property type="evidence" value="ECO:0007669"/>
    <property type="project" value="InterPro"/>
</dbReference>
<dbReference type="GO" id="GO:0046872">
    <property type="term" value="F:metal ion binding"/>
    <property type="evidence" value="ECO:0007669"/>
    <property type="project" value="UniProtKB-KW"/>
</dbReference>
<dbReference type="GO" id="GO:0006364">
    <property type="term" value="P:rRNA processing"/>
    <property type="evidence" value="ECO:0007669"/>
    <property type="project" value="InterPro"/>
</dbReference>
<sequence length="160" mass="17729">MSPAKQDTVVQIAKKFEGIEIGPAKLEKLVKAVCKRFGPSKATVSIAIVGDAEFREINKRFLNRRTTSDCLSFDLSEDEEPGAAKLFELVVNGEMAVRQAELRGHSGEAELALYVTHGLLHNLGFDDSTKEQGQKMHDTEDEILQQFGYGLVYNKGTKKN</sequence>
<proteinExistence type="inferred from homology"/>
<evidence type="ECO:0000256" key="1">
    <source>
        <dbReference type="ARBA" id="ARBA00001947"/>
    </source>
</evidence>
<dbReference type="SUPFAM" id="SSF55486">
    <property type="entry name" value="Metalloproteases ('zincins'), catalytic domain"/>
    <property type="match status" value="1"/>
</dbReference>
<keyword evidence="5" id="KW-0255">Endonuclease</keyword>
<dbReference type="Gene3D" id="3.40.390.30">
    <property type="entry name" value="Metalloproteases ('zincins'), catalytic domain"/>
    <property type="match status" value="1"/>
</dbReference>
<evidence type="ECO:0000256" key="4">
    <source>
        <dbReference type="ARBA" id="ARBA00022723"/>
    </source>
</evidence>
<name>X1FNR8_9ZZZZ</name>
<evidence type="ECO:0000256" key="5">
    <source>
        <dbReference type="ARBA" id="ARBA00022759"/>
    </source>
</evidence>
<dbReference type="HAMAP" id="MF_00009">
    <property type="entry name" value="Endoribonucl_YbeY"/>
    <property type="match status" value="1"/>
</dbReference>
<protein>
    <submittedName>
        <fullName evidence="8">Uncharacterized protein</fullName>
    </submittedName>
</protein>
<comment type="similarity">
    <text evidence="2">Belongs to the endoribonuclease YbeY family.</text>
</comment>
<dbReference type="PANTHER" id="PTHR46986">
    <property type="entry name" value="ENDORIBONUCLEASE YBEY, CHLOROPLASTIC"/>
    <property type="match status" value="1"/>
</dbReference>
<evidence type="ECO:0000256" key="7">
    <source>
        <dbReference type="ARBA" id="ARBA00022833"/>
    </source>
</evidence>
<keyword evidence="6" id="KW-0378">Hydrolase</keyword>
<evidence type="ECO:0000256" key="3">
    <source>
        <dbReference type="ARBA" id="ARBA00022722"/>
    </source>
</evidence>
<reference evidence="8" key="1">
    <citation type="journal article" date="2014" name="Front. Microbiol.">
        <title>High frequency of phylogenetically diverse reductive dehalogenase-homologous genes in deep subseafloor sedimentary metagenomes.</title>
        <authorList>
            <person name="Kawai M."/>
            <person name="Futagami T."/>
            <person name="Toyoda A."/>
            <person name="Takaki Y."/>
            <person name="Nishi S."/>
            <person name="Hori S."/>
            <person name="Arai W."/>
            <person name="Tsubouchi T."/>
            <person name="Morono Y."/>
            <person name="Uchiyama I."/>
            <person name="Ito T."/>
            <person name="Fujiyama A."/>
            <person name="Inagaki F."/>
            <person name="Takami H."/>
        </authorList>
    </citation>
    <scope>NUCLEOTIDE SEQUENCE</scope>
    <source>
        <strain evidence="8">Expedition CK06-06</strain>
    </source>
</reference>
<dbReference type="PANTHER" id="PTHR46986:SF1">
    <property type="entry name" value="ENDORIBONUCLEASE YBEY, CHLOROPLASTIC"/>
    <property type="match status" value="1"/>
</dbReference>
<dbReference type="Pfam" id="PF02130">
    <property type="entry name" value="YbeY"/>
    <property type="match status" value="1"/>
</dbReference>
<organism evidence="8">
    <name type="scientific">marine sediment metagenome</name>
    <dbReference type="NCBI Taxonomy" id="412755"/>
    <lineage>
        <taxon>unclassified sequences</taxon>
        <taxon>metagenomes</taxon>
        <taxon>ecological metagenomes</taxon>
    </lineage>
</organism>
<evidence type="ECO:0000313" key="8">
    <source>
        <dbReference type="EMBL" id="GAH22418.1"/>
    </source>
</evidence>
<comment type="caution">
    <text evidence="8">The sequence shown here is derived from an EMBL/GenBank/DDBJ whole genome shotgun (WGS) entry which is preliminary data.</text>
</comment>
<dbReference type="InterPro" id="IPR002036">
    <property type="entry name" value="YbeY"/>
</dbReference>
<keyword evidence="3" id="KW-0540">Nuclease</keyword>